<dbReference type="Proteomes" id="UP000187412">
    <property type="component" value="Unassembled WGS sequence"/>
</dbReference>
<reference evidence="1 2" key="1">
    <citation type="submission" date="2016-10" db="EMBL/GenBank/DDBJ databases">
        <title>Paenibacillus species isolates.</title>
        <authorList>
            <person name="Beno S.M."/>
        </authorList>
    </citation>
    <scope>NUCLEOTIDE SEQUENCE [LARGE SCALE GENOMIC DNA]</scope>
    <source>
        <strain evidence="1 2">FSL H7-0744</strain>
    </source>
</reference>
<organism evidence="1 2">
    <name type="scientific">Paenibacillus borealis</name>
    <dbReference type="NCBI Taxonomy" id="160799"/>
    <lineage>
        <taxon>Bacteria</taxon>
        <taxon>Bacillati</taxon>
        <taxon>Bacillota</taxon>
        <taxon>Bacilli</taxon>
        <taxon>Bacillales</taxon>
        <taxon>Paenibacillaceae</taxon>
        <taxon>Paenibacillus</taxon>
    </lineage>
</organism>
<gene>
    <name evidence="1" type="ORF">BSK56_30535</name>
</gene>
<proteinExistence type="predicted"/>
<accession>A0ABX3GYY0</accession>
<name>A0ABX3GYY0_PAEBO</name>
<comment type="caution">
    <text evidence="1">The sequence shown here is derived from an EMBL/GenBank/DDBJ whole genome shotgun (WGS) entry which is preliminary data.</text>
</comment>
<keyword evidence="2" id="KW-1185">Reference proteome</keyword>
<evidence type="ECO:0000313" key="1">
    <source>
        <dbReference type="EMBL" id="OMD38246.1"/>
    </source>
</evidence>
<dbReference type="RefSeq" id="WP_076114166.1">
    <property type="nucleotide sequence ID" value="NZ_MPTB01000062.1"/>
</dbReference>
<dbReference type="EMBL" id="MPTB01000062">
    <property type="protein sequence ID" value="OMD38246.1"/>
    <property type="molecule type" value="Genomic_DNA"/>
</dbReference>
<sequence length="108" mass="12674">MPERMKVHAKRRQNEQLNEQLNRPLNGHWIKHWIELLKHGTKGFDNFNFENSTEKAWQWAGIRVMDISLLLKSGWKDRGRCMLRRIYLRDGLPCRIIVSAVVPGGIPA</sequence>
<protein>
    <submittedName>
        <fullName evidence="1">Uncharacterized protein</fullName>
    </submittedName>
</protein>
<evidence type="ECO:0000313" key="2">
    <source>
        <dbReference type="Proteomes" id="UP000187412"/>
    </source>
</evidence>